<sequence length="184" mass="20042">MFERFTPDARFAVVDAQRLALEMGSLEIEPLHLLAELVRSGDSDTSRLLARLGVSRDDIAGELDRFRRRGGITDTDAEALTELGIDVEQIVERIEQAHGPGALAGPGQGRARRGKRSHLPFATATKKVIEGSIRQAMENGDKVLGQDHLLLALAAQQGVAADLLARHGADYLTLRRAMREREAG</sequence>
<proteinExistence type="predicted"/>
<evidence type="ECO:0000313" key="4">
    <source>
        <dbReference type="Proteomes" id="UP001597419"/>
    </source>
</evidence>
<dbReference type="Proteomes" id="UP001597419">
    <property type="component" value="Unassembled WGS sequence"/>
</dbReference>
<evidence type="ECO:0000256" key="1">
    <source>
        <dbReference type="PROSITE-ProRule" id="PRU01251"/>
    </source>
</evidence>
<accession>A0ABW5GHI0</accession>
<dbReference type="InterPro" id="IPR004176">
    <property type="entry name" value="Clp_R_N"/>
</dbReference>
<dbReference type="SUPFAM" id="SSF81923">
    <property type="entry name" value="Double Clp-N motif"/>
    <property type="match status" value="2"/>
</dbReference>
<gene>
    <name evidence="3" type="ORF">ACFSYJ_17255</name>
</gene>
<reference evidence="4" key="1">
    <citation type="journal article" date="2019" name="Int. J. Syst. Evol. Microbiol.">
        <title>The Global Catalogue of Microorganisms (GCM) 10K type strain sequencing project: providing services to taxonomists for standard genome sequencing and annotation.</title>
        <authorList>
            <consortium name="The Broad Institute Genomics Platform"/>
            <consortium name="The Broad Institute Genome Sequencing Center for Infectious Disease"/>
            <person name="Wu L."/>
            <person name="Ma J."/>
        </authorList>
    </citation>
    <scope>NUCLEOTIDE SEQUENCE [LARGE SCALE GENOMIC DNA]</scope>
    <source>
        <strain evidence="4">CGMCC 4.7643</strain>
    </source>
</reference>
<keyword evidence="1" id="KW-0677">Repeat</keyword>
<dbReference type="GO" id="GO:0006508">
    <property type="term" value="P:proteolysis"/>
    <property type="evidence" value="ECO:0007669"/>
    <property type="project" value="UniProtKB-KW"/>
</dbReference>
<keyword evidence="3" id="KW-0645">Protease</keyword>
<dbReference type="GO" id="GO:0008233">
    <property type="term" value="F:peptidase activity"/>
    <property type="evidence" value="ECO:0007669"/>
    <property type="project" value="UniProtKB-KW"/>
</dbReference>
<dbReference type="InterPro" id="IPR036628">
    <property type="entry name" value="Clp_N_dom_sf"/>
</dbReference>
<dbReference type="Pfam" id="PF02861">
    <property type="entry name" value="Clp_N"/>
    <property type="match status" value="2"/>
</dbReference>
<keyword evidence="4" id="KW-1185">Reference proteome</keyword>
<keyword evidence="3" id="KW-0378">Hydrolase</keyword>
<name>A0ABW5GHI0_9PSEU</name>
<dbReference type="RefSeq" id="WP_345397843.1">
    <property type="nucleotide sequence ID" value="NZ_BAABHG010000009.1"/>
</dbReference>
<feature type="domain" description="Clp R" evidence="2">
    <location>
        <begin position="2"/>
        <end position="184"/>
    </location>
</feature>
<dbReference type="PROSITE" id="PS51903">
    <property type="entry name" value="CLP_R"/>
    <property type="match status" value="1"/>
</dbReference>
<dbReference type="EMBL" id="JBHUKU010000008">
    <property type="protein sequence ID" value="MFD2460359.1"/>
    <property type="molecule type" value="Genomic_DNA"/>
</dbReference>
<evidence type="ECO:0000259" key="2">
    <source>
        <dbReference type="PROSITE" id="PS51903"/>
    </source>
</evidence>
<protein>
    <submittedName>
        <fullName evidence="3">Clp protease N-terminal domain-containing protein</fullName>
    </submittedName>
</protein>
<comment type="caution">
    <text evidence="3">The sequence shown here is derived from an EMBL/GenBank/DDBJ whole genome shotgun (WGS) entry which is preliminary data.</text>
</comment>
<dbReference type="Gene3D" id="1.10.1780.10">
    <property type="entry name" value="Clp, N-terminal domain"/>
    <property type="match status" value="2"/>
</dbReference>
<organism evidence="3 4">
    <name type="scientific">Amycolatopsis samaneae</name>
    <dbReference type="NCBI Taxonomy" id="664691"/>
    <lineage>
        <taxon>Bacteria</taxon>
        <taxon>Bacillati</taxon>
        <taxon>Actinomycetota</taxon>
        <taxon>Actinomycetes</taxon>
        <taxon>Pseudonocardiales</taxon>
        <taxon>Pseudonocardiaceae</taxon>
        <taxon>Amycolatopsis</taxon>
    </lineage>
</organism>
<evidence type="ECO:0000313" key="3">
    <source>
        <dbReference type="EMBL" id="MFD2460359.1"/>
    </source>
</evidence>